<dbReference type="Gene3D" id="2.40.10.330">
    <property type="match status" value="1"/>
</dbReference>
<dbReference type="InterPro" id="IPR001179">
    <property type="entry name" value="PPIase_FKBP_dom"/>
</dbReference>
<dbReference type="GO" id="GO:0003755">
    <property type="term" value="F:peptidyl-prolyl cis-trans isomerase activity"/>
    <property type="evidence" value="ECO:0007669"/>
    <property type="project" value="UniProtKB-UniRule"/>
</dbReference>
<organism evidence="12 13">
    <name type="scientific">miscellaneous Crenarchaeota group-1 archaeon SG8-32-1</name>
    <dbReference type="NCBI Taxonomy" id="1685124"/>
    <lineage>
        <taxon>Archaea</taxon>
        <taxon>Candidatus Bathyarchaeota</taxon>
        <taxon>MCG-1</taxon>
    </lineage>
</organism>
<evidence type="ECO:0000313" key="13">
    <source>
        <dbReference type="Proteomes" id="UP000037237"/>
    </source>
</evidence>
<dbReference type="InterPro" id="IPR054016">
    <property type="entry name" value="FKBP26_IF"/>
</dbReference>
<dbReference type="InterPro" id="IPR040825">
    <property type="entry name" value="FKBP26_C"/>
</dbReference>
<dbReference type="SUPFAM" id="SSF54534">
    <property type="entry name" value="FKBP-like"/>
    <property type="match status" value="1"/>
</dbReference>
<keyword evidence="7 8" id="KW-0413">Isomerase</keyword>
<comment type="similarity">
    <text evidence="3 9">Belongs to the FKBP-type PPIase family.</text>
</comment>
<dbReference type="InterPro" id="IPR046357">
    <property type="entry name" value="PPIase_dom_sf"/>
</dbReference>
<proteinExistence type="inferred from homology"/>
<keyword evidence="6" id="KW-0143">Chaperone</keyword>
<comment type="subcellular location">
    <subcellularLocation>
        <location evidence="2">Cytoplasm</location>
    </subcellularLocation>
</comment>
<evidence type="ECO:0000256" key="10">
    <source>
        <dbReference type="SAM" id="MobiDB-lite"/>
    </source>
</evidence>
<dbReference type="PANTHER" id="PTHR47861:SF3">
    <property type="entry name" value="FKBP-TYPE PEPTIDYL-PROLYL CIS-TRANS ISOMERASE SLYD"/>
    <property type="match status" value="1"/>
</dbReference>
<feature type="domain" description="PPIase FKBP-type" evidence="11">
    <location>
        <begin position="6"/>
        <end position="95"/>
    </location>
</feature>
<evidence type="ECO:0000256" key="2">
    <source>
        <dbReference type="ARBA" id="ARBA00004496"/>
    </source>
</evidence>
<feature type="region of interest" description="Disordered" evidence="10">
    <location>
        <begin position="233"/>
        <end position="285"/>
    </location>
</feature>
<dbReference type="GO" id="GO:0042026">
    <property type="term" value="P:protein refolding"/>
    <property type="evidence" value="ECO:0007669"/>
    <property type="project" value="UniProtKB-ARBA"/>
</dbReference>
<dbReference type="AlphaFoldDB" id="A0A0M0C0V1"/>
<dbReference type="Pfam" id="PF18046">
    <property type="entry name" value="FKBP26_C"/>
    <property type="match status" value="1"/>
</dbReference>
<gene>
    <name evidence="12" type="ORF">AC477_00565</name>
</gene>
<dbReference type="Proteomes" id="UP000037237">
    <property type="component" value="Unassembled WGS sequence"/>
</dbReference>
<dbReference type="EMBL" id="LFWU01000010">
    <property type="protein sequence ID" value="KON34320.1"/>
    <property type="molecule type" value="Genomic_DNA"/>
</dbReference>
<evidence type="ECO:0000256" key="3">
    <source>
        <dbReference type="ARBA" id="ARBA00006577"/>
    </source>
</evidence>
<dbReference type="InterPro" id="IPR048261">
    <property type="entry name" value="SlpA/SlyD-like_ins_sf"/>
</dbReference>
<dbReference type="PROSITE" id="PS50059">
    <property type="entry name" value="FKBP_PPIASE"/>
    <property type="match status" value="1"/>
</dbReference>
<evidence type="ECO:0000256" key="6">
    <source>
        <dbReference type="ARBA" id="ARBA00023186"/>
    </source>
</evidence>
<dbReference type="GO" id="GO:0005737">
    <property type="term" value="C:cytoplasm"/>
    <property type="evidence" value="ECO:0007669"/>
    <property type="project" value="UniProtKB-SubCell"/>
</dbReference>
<evidence type="ECO:0000256" key="1">
    <source>
        <dbReference type="ARBA" id="ARBA00000971"/>
    </source>
</evidence>
<dbReference type="PATRIC" id="fig|1685124.3.peg.24"/>
<evidence type="ECO:0000313" key="12">
    <source>
        <dbReference type="EMBL" id="KON34320.1"/>
    </source>
</evidence>
<reference evidence="12 13" key="1">
    <citation type="submission" date="2015-06" db="EMBL/GenBank/DDBJ databases">
        <title>New insights into the roles of widespread benthic archaea in carbon and nitrogen cycling.</title>
        <authorList>
            <person name="Lazar C.S."/>
            <person name="Baker B.J."/>
            <person name="Seitz K.W."/>
            <person name="Hyde A.S."/>
            <person name="Dick G.J."/>
            <person name="Hinrichs K.-U."/>
            <person name="Teske A.P."/>
        </authorList>
    </citation>
    <scope>NUCLEOTIDE SEQUENCE [LARGE SCALE GENOMIC DNA]</scope>
    <source>
        <strain evidence="12">SG8-32-1</strain>
    </source>
</reference>
<accession>A0A0M0C0V1</accession>
<evidence type="ECO:0000256" key="9">
    <source>
        <dbReference type="RuleBase" id="RU003915"/>
    </source>
</evidence>
<feature type="compositionally biased region" description="Basic residues" evidence="10">
    <location>
        <begin position="264"/>
        <end position="279"/>
    </location>
</feature>
<dbReference type="Gene3D" id="3.30.70.2210">
    <property type="match status" value="1"/>
</dbReference>
<feature type="compositionally biased region" description="Basic residues" evidence="10">
    <location>
        <begin position="239"/>
        <end position="252"/>
    </location>
</feature>
<evidence type="ECO:0000256" key="7">
    <source>
        <dbReference type="ARBA" id="ARBA00023235"/>
    </source>
</evidence>
<evidence type="ECO:0000256" key="4">
    <source>
        <dbReference type="ARBA" id="ARBA00022490"/>
    </source>
</evidence>
<comment type="caution">
    <text evidence="12">The sequence shown here is derived from an EMBL/GenBank/DDBJ whole genome shotgun (WGS) entry which is preliminary data.</text>
</comment>
<name>A0A0M0C0V1_9ARCH</name>
<evidence type="ECO:0000256" key="5">
    <source>
        <dbReference type="ARBA" id="ARBA00023110"/>
    </source>
</evidence>
<dbReference type="PANTHER" id="PTHR47861">
    <property type="entry name" value="FKBP-TYPE PEPTIDYL-PROLYL CIS-TRANS ISOMERASE SLYD"/>
    <property type="match status" value="1"/>
</dbReference>
<dbReference type="Gene3D" id="3.10.50.40">
    <property type="match status" value="1"/>
</dbReference>
<dbReference type="Pfam" id="PF22199">
    <property type="entry name" value="FKBP26_IF"/>
    <property type="match status" value="1"/>
</dbReference>
<keyword evidence="5 8" id="KW-0697">Rotamase</keyword>
<dbReference type="EC" id="5.2.1.8" evidence="9"/>
<comment type="catalytic activity">
    <reaction evidence="1 8 9">
        <text>[protein]-peptidylproline (omega=180) = [protein]-peptidylproline (omega=0)</text>
        <dbReference type="Rhea" id="RHEA:16237"/>
        <dbReference type="Rhea" id="RHEA-COMP:10747"/>
        <dbReference type="Rhea" id="RHEA-COMP:10748"/>
        <dbReference type="ChEBI" id="CHEBI:83833"/>
        <dbReference type="ChEBI" id="CHEBI:83834"/>
        <dbReference type="EC" id="5.2.1.8"/>
    </reaction>
</comment>
<evidence type="ECO:0000256" key="8">
    <source>
        <dbReference type="PROSITE-ProRule" id="PRU00277"/>
    </source>
</evidence>
<evidence type="ECO:0000259" key="11">
    <source>
        <dbReference type="PROSITE" id="PS50059"/>
    </source>
</evidence>
<sequence length="285" mass="31874">MSIQKSDFIVVDYTGKVKETGEVFDTTSEEIAKESKLYKEGDIYEPRLVVVGEGWVLKALDEALMGFKLNKKDSVEISPDNAFGSRDPEKVKLVPLRRLAARGITPKLGAQIEYDKRLATVRTMGSGRVTLDFNPPLAGKTLVYDVVVKNKLKTNEEKISALIHRRIPAVEAEKFVFTVEKAEVKVSIPDEALYAEGIQLAKRGIAFDVQRFLPDLITVKFIETFIKPGSNVESEKEAKKKTKKKTTKTVKKPVKDAKKTEKKTTKKPAKKATKKTSKKVTKETS</sequence>
<protein>
    <recommendedName>
        <fullName evidence="9">Peptidyl-prolyl cis-trans isomerase</fullName>
        <ecNumber evidence="9">5.2.1.8</ecNumber>
    </recommendedName>
</protein>
<feature type="compositionally biased region" description="Basic and acidic residues" evidence="10">
    <location>
        <begin position="253"/>
        <end position="263"/>
    </location>
</feature>
<dbReference type="Pfam" id="PF00254">
    <property type="entry name" value="FKBP_C"/>
    <property type="match status" value="1"/>
</dbReference>
<keyword evidence="4" id="KW-0963">Cytoplasm</keyword>